<sequence>MPVRLRLARHGTTNNPFYHIVAINQRKARNAKPLELLGTYDPIPRAPTINKKTYPEMYATSSQPHDGVATKRVEWNLERIHWWISQGAQPSDSVMRLFTMAGIEVPFRKDWVEKHPPQGTLYHHIEKPSKKTMA</sequence>
<dbReference type="GO" id="GO:0003735">
    <property type="term" value="F:structural constituent of ribosome"/>
    <property type="evidence" value="ECO:0007669"/>
    <property type="project" value="InterPro"/>
</dbReference>
<comment type="similarity">
    <text evidence="1">Belongs to the bacterial ribosomal protein bS16 family.</text>
</comment>
<organism evidence="4 5">
    <name type="scientific">Serendipita indica (strain DSM 11827)</name>
    <name type="common">Root endophyte fungus</name>
    <name type="synonym">Piriformospora indica</name>
    <dbReference type="NCBI Taxonomy" id="1109443"/>
    <lineage>
        <taxon>Eukaryota</taxon>
        <taxon>Fungi</taxon>
        <taxon>Dikarya</taxon>
        <taxon>Basidiomycota</taxon>
        <taxon>Agaricomycotina</taxon>
        <taxon>Agaricomycetes</taxon>
        <taxon>Sebacinales</taxon>
        <taxon>Serendipitaceae</taxon>
        <taxon>Serendipita</taxon>
    </lineage>
</organism>
<dbReference type="PANTHER" id="PTHR12919:SF20">
    <property type="entry name" value="SMALL RIBOSOMAL SUBUNIT PROTEIN BS16M"/>
    <property type="match status" value="1"/>
</dbReference>
<gene>
    <name evidence="4" type="ORF">PIIN_05921</name>
</gene>
<dbReference type="SUPFAM" id="SSF54565">
    <property type="entry name" value="Ribosomal protein S16"/>
    <property type="match status" value="1"/>
</dbReference>
<dbReference type="OrthoDB" id="407221at2759"/>
<dbReference type="GO" id="GO:0032543">
    <property type="term" value="P:mitochondrial translation"/>
    <property type="evidence" value="ECO:0007669"/>
    <property type="project" value="TreeGrafter"/>
</dbReference>
<name>G4TKZ3_SERID</name>
<dbReference type="InterPro" id="IPR000307">
    <property type="entry name" value="Ribosomal_bS16"/>
</dbReference>
<dbReference type="STRING" id="1109443.G4TKZ3"/>
<protein>
    <submittedName>
        <fullName evidence="4">Related to 30S ribosomal protein S16</fullName>
    </submittedName>
</protein>
<dbReference type="HOGENOM" id="CLU_100590_2_1_1"/>
<dbReference type="Gene3D" id="3.30.1320.10">
    <property type="match status" value="1"/>
</dbReference>
<accession>G4TKZ3</accession>
<reference evidence="4 5" key="1">
    <citation type="journal article" date="2011" name="PLoS Pathog.">
        <title>Endophytic Life Strategies Decoded by Genome and Transcriptome Analyses of the Mutualistic Root Symbiont Piriformospora indica.</title>
        <authorList>
            <person name="Zuccaro A."/>
            <person name="Lahrmann U."/>
            <person name="Guldener U."/>
            <person name="Langen G."/>
            <person name="Pfiffi S."/>
            <person name="Biedenkopf D."/>
            <person name="Wong P."/>
            <person name="Samans B."/>
            <person name="Grimm C."/>
            <person name="Basiewicz M."/>
            <person name="Murat C."/>
            <person name="Martin F."/>
            <person name="Kogel K.H."/>
        </authorList>
    </citation>
    <scope>NUCLEOTIDE SEQUENCE [LARGE SCALE GENOMIC DNA]</scope>
    <source>
        <strain evidence="4 5">DSM 11827</strain>
    </source>
</reference>
<evidence type="ECO:0000313" key="4">
    <source>
        <dbReference type="EMBL" id="CCA71986.1"/>
    </source>
</evidence>
<proteinExistence type="inferred from homology"/>
<dbReference type="eggNOG" id="KOG3419">
    <property type="taxonomic scope" value="Eukaryota"/>
</dbReference>
<dbReference type="InParanoid" id="G4TKZ3"/>
<evidence type="ECO:0000256" key="2">
    <source>
        <dbReference type="ARBA" id="ARBA00022980"/>
    </source>
</evidence>
<dbReference type="InterPro" id="IPR023803">
    <property type="entry name" value="Ribosomal_bS16_dom_sf"/>
</dbReference>
<dbReference type="PANTHER" id="PTHR12919">
    <property type="entry name" value="30S RIBOSOMAL PROTEIN S16"/>
    <property type="match status" value="1"/>
</dbReference>
<comment type="caution">
    <text evidence="4">The sequence shown here is derived from an EMBL/GenBank/DDBJ whole genome shotgun (WGS) entry which is preliminary data.</text>
</comment>
<dbReference type="OMA" id="GFYNPIA"/>
<evidence type="ECO:0000256" key="3">
    <source>
        <dbReference type="ARBA" id="ARBA00023274"/>
    </source>
</evidence>
<dbReference type="FunCoup" id="G4TKZ3">
    <property type="interactions" value="261"/>
</dbReference>
<dbReference type="Pfam" id="PF00886">
    <property type="entry name" value="Ribosomal_S16"/>
    <property type="match status" value="1"/>
</dbReference>
<dbReference type="AlphaFoldDB" id="G4TKZ3"/>
<dbReference type="GO" id="GO:0005763">
    <property type="term" value="C:mitochondrial small ribosomal subunit"/>
    <property type="evidence" value="ECO:0007669"/>
    <property type="project" value="TreeGrafter"/>
</dbReference>
<dbReference type="NCBIfam" id="TIGR00002">
    <property type="entry name" value="S16"/>
    <property type="match status" value="1"/>
</dbReference>
<dbReference type="Proteomes" id="UP000007148">
    <property type="component" value="Unassembled WGS sequence"/>
</dbReference>
<keyword evidence="5" id="KW-1185">Reference proteome</keyword>
<keyword evidence="2 4" id="KW-0689">Ribosomal protein</keyword>
<dbReference type="HAMAP" id="MF_00385">
    <property type="entry name" value="Ribosomal_bS16"/>
    <property type="match status" value="1"/>
</dbReference>
<evidence type="ECO:0000256" key="1">
    <source>
        <dbReference type="ARBA" id="ARBA00006668"/>
    </source>
</evidence>
<evidence type="ECO:0000313" key="5">
    <source>
        <dbReference type="Proteomes" id="UP000007148"/>
    </source>
</evidence>
<dbReference type="EMBL" id="CAFZ01000143">
    <property type="protein sequence ID" value="CCA71986.1"/>
    <property type="molecule type" value="Genomic_DNA"/>
</dbReference>
<keyword evidence="3" id="KW-0687">Ribonucleoprotein</keyword>